<proteinExistence type="predicted"/>
<organism evidence="1 2">
    <name type="scientific">Nocardioides ginsengisoli</name>
    <dbReference type="NCBI Taxonomy" id="363868"/>
    <lineage>
        <taxon>Bacteria</taxon>
        <taxon>Bacillati</taxon>
        <taxon>Actinomycetota</taxon>
        <taxon>Actinomycetes</taxon>
        <taxon>Propionibacteriales</taxon>
        <taxon>Nocardioidaceae</taxon>
        <taxon>Nocardioides</taxon>
    </lineage>
</organism>
<evidence type="ECO:0000313" key="2">
    <source>
        <dbReference type="Proteomes" id="UP001597229"/>
    </source>
</evidence>
<reference evidence="2" key="1">
    <citation type="journal article" date="2019" name="Int. J. Syst. Evol. Microbiol.">
        <title>The Global Catalogue of Microorganisms (GCM) 10K type strain sequencing project: providing services to taxonomists for standard genome sequencing and annotation.</title>
        <authorList>
            <consortium name="The Broad Institute Genomics Platform"/>
            <consortium name="The Broad Institute Genome Sequencing Center for Infectious Disease"/>
            <person name="Wu L."/>
            <person name="Ma J."/>
        </authorList>
    </citation>
    <scope>NUCLEOTIDE SEQUENCE [LARGE SCALE GENOMIC DNA]</scope>
    <source>
        <strain evidence="2">CCUG 52478</strain>
    </source>
</reference>
<dbReference type="RefSeq" id="WP_367921862.1">
    <property type="nucleotide sequence ID" value="NZ_BAABAC010000049.1"/>
</dbReference>
<evidence type="ECO:0000313" key="1">
    <source>
        <dbReference type="EMBL" id="MFD1249132.1"/>
    </source>
</evidence>
<keyword evidence="2" id="KW-1185">Reference proteome</keyword>
<accession>A0ABW3W1Q1</accession>
<sequence>MSDPATIPTEPVEPIDWDSAILETARRMGIAFHRDERVPPQRTLEGARLAWEAIYGHLRGRVPYPVPPDLLGVAVSASLRIAKGFAFTGTMFLQNGNFNGTADLRPWAGFMLVEKVTLNRYRQRTA</sequence>
<gene>
    <name evidence="1" type="ORF">ACFQ3F_15145</name>
</gene>
<name>A0ABW3W1Q1_9ACTN</name>
<dbReference type="EMBL" id="JBHTLX010000020">
    <property type="protein sequence ID" value="MFD1249132.1"/>
    <property type="molecule type" value="Genomic_DNA"/>
</dbReference>
<comment type="caution">
    <text evidence="1">The sequence shown here is derived from an EMBL/GenBank/DDBJ whole genome shotgun (WGS) entry which is preliminary data.</text>
</comment>
<dbReference type="Proteomes" id="UP001597229">
    <property type="component" value="Unassembled WGS sequence"/>
</dbReference>
<protein>
    <submittedName>
        <fullName evidence="1">Uncharacterized protein</fullName>
    </submittedName>
</protein>